<dbReference type="SUPFAM" id="SSF56399">
    <property type="entry name" value="ADP-ribosylation"/>
    <property type="match status" value="1"/>
</dbReference>
<reference evidence="8" key="1">
    <citation type="submission" date="2022-11" db="EMBL/GenBank/DDBJ databases">
        <authorList>
            <person name="Morgan W.R."/>
            <person name="Tartar A."/>
        </authorList>
    </citation>
    <scope>NUCLEOTIDE SEQUENCE</scope>
    <source>
        <strain evidence="8">ARSEF 373</strain>
    </source>
</reference>
<comment type="catalytic activity">
    <reaction evidence="6">
        <text>2'-phospho-[ligated tRNA] + NAD(+) = mature tRNA + ADP-alpha-D-ribose 1'',2''-cyclic phosphate + nicotinamide</text>
        <dbReference type="Rhea" id="RHEA:23324"/>
        <dbReference type="Rhea" id="RHEA-COMP:11106"/>
        <dbReference type="Rhea" id="RHEA-COMP:11107"/>
        <dbReference type="ChEBI" id="CHEBI:17154"/>
        <dbReference type="ChEBI" id="CHEBI:57540"/>
        <dbReference type="ChEBI" id="CHEBI:76596"/>
        <dbReference type="ChEBI" id="CHEBI:82883"/>
        <dbReference type="ChEBI" id="CHEBI:85027"/>
        <dbReference type="EC" id="2.7.1.160"/>
    </reaction>
</comment>
<dbReference type="InterPro" id="IPR042081">
    <property type="entry name" value="RNA_2'-PTrans_C"/>
</dbReference>
<evidence type="ECO:0000256" key="2">
    <source>
        <dbReference type="ARBA" id="ARBA00009836"/>
    </source>
</evidence>
<dbReference type="EC" id="2.7.1.160" evidence="3"/>
<keyword evidence="5" id="KW-0520">NAD</keyword>
<sequence length="235" mass="26347">MSSPRQDNACKKPQGKNPRTKLRGRKTDSPIMRFSKTLSYALRHGAEELQLDMRPDGYVAVAQILSKHVFRQYTEEQVEEVVRSDAKGRFSLITDDDGAMLIRANQGHTIKHVDEAALLTLITDASELPQCLHGTYVKFWDSILKKGLCRMTRNHIHLTTQEVTGGQVISGVRQSCDLLLYIDHAQAMADGIPFYRSSNNVVLTPGEGDAGILDRKYFLRAVTKKGEVVYERDAA</sequence>
<evidence type="ECO:0000313" key="9">
    <source>
        <dbReference type="Proteomes" id="UP001146120"/>
    </source>
</evidence>
<evidence type="ECO:0000313" key="8">
    <source>
        <dbReference type="EMBL" id="DAZ97121.1"/>
    </source>
</evidence>
<dbReference type="GO" id="GO:0006388">
    <property type="term" value="P:tRNA splicing, via endonucleolytic cleavage and ligation"/>
    <property type="evidence" value="ECO:0007669"/>
    <property type="project" value="TreeGrafter"/>
</dbReference>
<keyword evidence="9" id="KW-1185">Reference proteome</keyword>
<evidence type="ECO:0000256" key="5">
    <source>
        <dbReference type="ARBA" id="ARBA00023027"/>
    </source>
</evidence>
<evidence type="ECO:0000256" key="7">
    <source>
        <dbReference type="SAM" id="MobiDB-lite"/>
    </source>
</evidence>
<dbReference type="Pfam" id="PF01885">
    <property type="entry name" value="PTS_2-RNA"/>
    <property type="match status" value="1"/>
</dbReference>
<comment type="similarity">
    <text evidence="2">Belongs to the KptA/TPT1 family.</text>
</comment>
<organism evidence="8 9">
    <name type="scientific">Lagenidium giganteum</name>
    <dbReference type="NCBI Taxonomy" id="4803"/>
    <lineage>
        <taxon>Eukaryota</taxon>
        <taxon>Sar</taxon>
        <taxon>Stramenopiles</taxon>
        <taxon>Oomycota</taxon>
        <taxon>Peronosporomycetes</taxon>
        <taxon>Pythiales</taxon>
        <taxon>Pythiaceae</taxon>
    </lineage>
</organism>
<name>A0AAV2YTU1_9STRA</name>
<dbReference type="InterPro" id="IPR042080">
    <property type="entry name" value="RNA_2'-PTrans_N"/>
</dbReference>
<evidence type="ECO:0000256" key="6">
    <source>
        <dbReference type="ARBA" id="ARBA00047949"/>
    </source>
</evidence>
<evidence type="ECO:0000256" key="4">
    <source>
        <dbReference type="ARBA" id="ARBA00022679"/>
    </source>
</evidence>
<evidence type="ECO:0000256" key="1">
    <source>
        <dbReference type="ARBA" id="ARBA00003343"/>
    </source>
</evidence>
<dbReference type="InterPro" id="IPR002745">
    <property type="entry name" value="Ptrans_KptA/Tpt1"/>
</dbReference>
<protein>
    <recommendedName>
        <fullName evidence="3">2'-phosphotransferase</fullName>
        <ecNumber evidence="3">2.7.1.160</ecNumber>
    </recommendedName>
</protein>
<accession>A0AAV2YTU1</accession>
<feature type="region of interest" description="Disordered" evidence="7">
    <location>
        <begin position="1"/>
        <end position="28"/>
    </location>
</feature>
<dbReference type="Gene3D" id="3.20.170.30">
    <property type="match status" value="1"/>
</dbReference>
<proteinExistence type="inferred from homology"/>
<dbReference type="PANTHER" id="PTHR12684:SF2">
    <property type="entry name" value="TRNA 2'-PHOSPHOTRANSFERASE 1"/>
    <property type="match status" value="1"/>
</dbReference>
<dbReference type="GO" id="GO:0000215">
    <property type="term" value="F:tRNA 2'-phosphotransferase activity"/>
    <property type="evidence" value="ECO:0007669"/>
    <property type="project" value="UniProtKB-EC"/>
</dbReference>
<dbReference type="Proteomes" id="UP001146120">
    <property type="component" value="Unassembled WGS sequence"/>
</dbReference>
<keyword evidence="4" id="KW-0808">Transferase</keyword>
<dbReference type="AlphaFoldDB" id="A0AAV2YTU1"/>
<dbReference type="EMBL" id="DAKRPA010000146">
    <property type="protein sequence ID" value="DAZ97121.1"/>
    <property type="molecule type" value="Genomic_DNA"/>
</dbReference>
<dbReference type="PANTHER" id="PTHR12684">
    <property type="entry name" value="PUTATIVE PHOSPHOTRANSFERASE"/>
    <property type="match status" value="1"/>
</dbReference>
<reference evidence="8" key="2">
    <citation type="journal article" date="2023" name="Microbiol Resour">
        <title>Decontamination and Annotation of the Draft Genome Sequence of the Oomycete Lagenidium giganteum ARSEF 373.</title>
        <authorList>
            <person name="Morgan W.R."/>
            <person name="Tartar A."/>
        </authorList>
    </citation>
    <scope>NUCLEOTIDE SEQUENCE</scope>
    <source>
        <strain evidence="8">ARSEF 373</strain>
    </source>
</reference>
<evidence type="ECO:0000256" key="3">
    <source>
        <dbReference type="ARBA" id="ARBA00012007"/>
    </source>
</evidence>
<dbReference type="Gene3D" id="1.10.10.970">
    <property type="entry name" value="RNA 2'-phosphotransferase, Tpt1/KptA family, N-terminal domain"/>
    <property type="match status" value="1"/>
</dbReference>
<comment type="function">
    <text evidence="1">Catalyzes the last step of tRNA splicing, the transfer of the splice junction 2'-phosphate from ligated tRNA to NAD to produce ADP-ribose 1''-2'' cyclic phosphate.</text>
</comment>
<gene>
    <name evidence="8" type="ORF">N0F65_010444</name>
</gene>
<comment type="caution">
    <text evidence="8">The sequence shown here is derived from an EMBL/GenBank/DDBJ whole genome shotgun (WGS) entry which is preliminary data.</text>
</comment>